<dbReference type="EMBL" id="JAIQCJ010000963">
    <property type="protein sequence ID" value="KAJ8793580.1"/>
    <property type="molecule type" value="Genomic_DNA"/>
</dbReference>
<keyword evidence="3" id="KW-1185">Reference proteome</keyword>
<evidence type="ECO:0000313" key="2">
    <source>
        <dbReference type="EMBL" id="KAJ8793580.1"/>
    </source>
</evidence>
<sequence length="173" mass="18402">MQRSQAGPVPSADNKVWAAGESSLQGSHPDVAETIQPKPVHGSLAPEDGKGLPMEQDSGQQAVSKAACAIPGPDNTWSPAMALHACPLGHNATSQDGAGHVYILACRVTTDSGRLFLLKAFAWKSQMWKIPVAVMQKKYAAGKHLAVDELETTRTLTLSMPVGYEREGERGQS</sequence>
<comment type="caution">
    <text evidence="2">The sequence shown here is derived from an EMBL/GenBank/DDBJ whole genome shotgun (WGS) entry which is preliminary data.</text>
</comment>
<organism evidence="2 3">
    <name type="scientific">Eschrichtius robustus</name>
    <name type="common">California gray whale</name>
    <name type="synonym">Eschrichtius gibbosus</name>
    <dbReference type="NCBI Taxonomy" id="9764"/>
    <lineage>
        <taxon>Eukaryota</taxon>
        <taxon>Metazoa</taxon>
        <taxon>Chordata</taxon>
        <taxon>Craniata</taxon>
        <taxon>Vertebrata</taxon>
        <taxon>Euteleostomi</taxon>
        <taxon>Mammalia</taxon>
        <taxon>Eutheria</taxon>
        <taxon>Laurasiatheria</taxon>
        <taxon>Artiodactyla</taxon>
        <taxon>Whippomorpha</taxon>
        <taxon>Cetacea</taxon>
        <taxon>Mysticeti</taxon>
        <taxon>Eschrichtiidae</taxon>
        <taxon>Eschrichtius</taxon>
    </lineage>
</organism>
<gene>
    <name evidence="2" type="ORF">J1605_003588</name>
</gene>
<name>A0AB34HRW1_ESCRO</name>
<feature type="region of interest" description="Disordered" evidence="1">
    <location>
        <begin position="1"/>
        <end position="56"/>
    </location>
</feature>
<accession>A0AB34HRW1</accession>
<evidence type="ECO:0000313" key="3">
    <source>
        <dbReference type="Proteomes" id="UP001159641"/>
    </source>
</evidence>
<evidence type="ECO:0000256" key="1">
    <source>
        <dbReference type="SAM" id="MobiDB-lite"/>
    </source>
</evidence>
<dbReference type="Proteomes" id="UP001159641">
    <property type="component" value="Unassembled WGS sequence"/>
</dbReference>
<protein>
    <submittedName>
        <fullName evidence="2">Uncharacterized protein</fullName>
    </submittedName>
</protein>
<proteinExistence type="predicted"/>
<reference evidence="2 3" key="1">
    <citation type="submission" date="2022-11" db="EMBL/GenBank/DDBJ databases">
        <title>Whole genome sequence of Eschrichtius robustus ER-17-0199.</title>
        <authorList>
            <person name="Bruniche-Olsen A."/>
            <person name="Black A.N."/>
            <person name="Fields C.J."/>
            <person name="Walden K."/>
            <person name="Dewoody J.A."/>
        </authorList>
    </citation>
    <scope>NUCLEOTIDE SEQUENCE [LARGE SCALE GENOMIC DNA]</scope>
    <source>
        <strain evidence="2">ER-17-0199</strain>
        <tissue evidence="2">Blubber</tissue>
    </source>
</reference>
<dbReference type="AlphaFoldDB" id="A0AB34HRW1"/>